<organism evidence="3 4">
    <name type="scientific">Paraglomus occultum</name>
    <dbReference type="NCBI Taxonomy" id="144539"/>
    <lineage>
        <taxon>Eukaryota</taxon>
        <taxon>Fungi</taxon>
        <taxon>Fungi incertae sedis</taxon>
        <taxon>Mucoromycota</taxon>
        <taxon>Glomeromycotina</taxon>
        <taxon>Glomeromycetes</taxon>
        <taxon>Paraglomerales</taxon>
        <taxon>Paraglomeraceae</taxon>
        <taxon>Paraglomus</taxon>
    </lineage>
</organism>
<gene>
    <name evidence="3" type="ORF">POCULU_LOCUS8351</name>
</gene>
<keyword evidence="4" id="KW-1185">Reference proteome</keyword>
<sequence length="326" mass="36256">MSNKLIIFALIPLLLMLYPYDTPLSGYKDSWENDAIDKSTIPYLPDHYPGGAYVDLPYGKTRYWLIGPEDGKKITLVHGIAAPAAIFTDIATDLAKKGYRVLAFDLYGRGYSASPSAPNTDALFVSQLAMLLGKIGWKKTDLLGLSLGGGIAVSFTRYFPEHVNSLILLAPVGLMDTIDIPVYARALKLPGVSSVLVNSFTRRLIETLLRWHISRNPDDSNDLRLKKLQQISGYQFANHLGFLNSFASTVRHFPFSDLGEAYEAVGKLNIKVLIIWGDKDTTVPYVHAAKVMSYIPHAKLVKLTGEGHNFHVFRPEYVVSIVHEFL</sequence>
<keyword evidence="1" id="KW-0732">Signal</keyword>
<dbReference type="PRINTS" id="PR00412">
    <property type="entry name" value="EPOXHYDRLASE"/>
</dbReference>
<evidence type="ECO:0000313" key="4">
    <source>
        <dbReference type="Proteomes" id="UP000789572"/>
    </source>
</evidence>
<dbReference type="InterPro" id="IPR029058">
    <property type="entry name" value="AB_hydrolase_fold"/>
</dbReference>
<evidence type="ECO:0000313" key="3">
    <source>
        <dbReference type="EMBL" id="CAG8619559.1"/>
    </source>
</evidence>
<evidence type="ECO:0000256" key="1">
    <source>
        <dbReference type="SAM" id="SignalP"/>
    </source>
</evidence>
<name>A0A9N9D194_9GLOM</name>
<dbReference type="PRINTS" id="PR00111">
    <property type="entry name" value="ABHYDROLASE"/>
</dbReference>
<accession>A0A9N9D194</accession>
<dbReference type="InterPro" id="IPR000073">
    <property type="entry name" value="AB_hydrolase_1"/>
</dbReference>
<dbReference type="Gene3D" id="3.40.50.1820">
    <property type="entry name" value="alpha/beta hydrolase"/>
    <property type="match status" value="1"/>
</dbReference>
<feature type="non-terminal residue" evidence="3">
    <location>
        <position position="326"/>
    </location>
</feature>
<dbReference type="OrthoDB" id="408373at2759"/>
<dbReference type="PANTHER" id="PTHR43798">
    <property type="entry name" value="MONOACYLGLYCEROL LIPASE"/>
    <property type="match status" value="1"/>
</dbReference>
<feature type="domain" description="AB hydrolase-1" evidence="2">
    <location>
        <begin position="76"/>
        <end position="315"/>
    </location>
</feature>
<dbReference type="InterPro" id="IPR050266">
    <property type="entry name" value="AB_hydrolase_sf"/>
</dbReference>
<dbReference type="Proteomes" id="UP000789572">
    <property type="component" value="Unassembled WGS sequence"/>
</dbReference>
<reference evidence="3" key="1">
    <citation type="submission" date="2021-06" db="EMBL/GenBank/DDBJ databases">
        <authorList>
            <person name="Kallberg Y."/>
            <person name="Tangrot J."/>
            <person name="Rosling A."/>
        </authorList>
    </citation>
    <scope>NUCLEOTIDE SEQUENCE</scope>
    <source>
        <strain evidence="3">IA702</strain>
    </source>
</reference>
<proteinExistence type="predicted"/>
<protein>
    <submittedName>
        <fullName evidence="3">11198_t:CDS:1</fullName>
    </submittedName>
</protein>
<dbReference type="AlphaFoldDB" id="A0A9N9D194"/>
<dbReference type="SUPFAM" id="SSF53474">
    <property type="entry name" value="alpha/beta-Hydrolases"/>
    <property type="match status" value="1"/>
</dbReference>
<dbReference type="GO" id="GO:0003824">
    <property type="term" value="F:catalytic activity"/>
    <property type="evidence" value="ECO:0007669"/>
    <property type="project" value="InterPro"/>
</dbReference>
<comment type="caution">
    <text evidence="3">The sequence shown here is derived from an EMBL/GenBank/DDBJ whole genome shotgun (WGS) entry which is preliminary data.</text>
</comment>
<evidence type="ECO:0000259" key="2">
    <source>
        <dbReference type="Pfam" id="PF00561"/>
    </source>
</evidence>
<feature type="chain" id="PRO_5040496684" evidence="1">
    <location>
        <begin position="20"/>
        <end position="326"/>
    </location>
</feature>
<feature type="non-terminal residue" evidence="3">
    <location>
        <position position="1"/>
    </location>
</feature>
<dbReference type="InterPro" id="IPR000639">
    <property type="entry name" value="Epox_hydrolase-like"/>
</dbReference>
<dbReference type="EMBL" id="CAJVPJ010002364">
    <property type="protein sequence ID" value="CAG8619559.1"/>
    <property type="molecule type" value="Genomic_DNA"/>
</dbReference>
<dbReference type="PANTHER" id="PTHR43798:SF33">
    <property type="entry name" value="HYDROLASE, PUTATIVE (AFU_ORTHOLOGUE AFUA_2G14860)-RELATED"/>
    <property type="match status" value="1"/>
</dbReference>
<dbReference type="GO" id="GO:0016020">
    <property type="term" value="C:membrane"/>
    <property type="evidence" value="ECO:0007669"/>
    <property type="project" value="TreeGrafter"/>
</dbReference>
<feature type="signal peptide" evidence="1">
    <location>
        <begin position="1"/>
        <end position="19"/>
    </location>
</feature>
<dbReference type="Pfam" id="PF00561">
    <property type="entry name" value="Abhydrolase_1"/>
    <property type="match status" value="1"/>
</dbReference>